<dbReference type="GO" id="GO:0044550">
    <property type="term" value="P:secondary metabolite biosynthetic process"/>
    <property type="evidence" value="ECO:0007669"/>
    <property type="project" value="UniProtKB-ARBA"/>
</dbReference>
<evidence type="ECO:0000256" key="1">
    <source>
        <dbReference type="ARBA" id="ARBA00010617"/>
    </source>
</evidence>
<keyword evidence="6" id="KW-0812">Transmembrane</keyword>
<name>A0A9D4V1H0_ADICA</name>
<dbReference type="PANTHER" id="PTHR47944:SF4">
    <property type="entry name" value="OS09G0441700 PROTEIN"/>
    <property type="match status" value="1"/>
</dbReference>
<keyword evidence="3" id="KW-0479">Metal-binding</keyword>
<protein>
    <submittedName>
        <fullName evidence="7">Uncharacterized protein</fullName>
    </submittedName>
</protein>
<gene>
    <name evidence="7" type="ORF">GOP47_0007392</name>
</gene>
<keyword evidence="2" id="KW-0349">Heme</keyword>
<organism evidence="7 8">
    <name type="scientific">Adiantum capillus-veneris</name>
    <name type="common">Maidenhair fern</name>
    <dbReference type="NCBI Taxonomy" id="13818"/>
    <lineage>
        <taxon>Eukaryota</taxon>
        <taxon>Viridiplantae</taxon>
        <taxon>Streptophyta</taxon>
        <taxon>Embryophyta</taxon>
        <taxon>Tracheophyta</taxon>
        <taxon>Polypodiopsida</taxon>
        <taxon>Polypodiidae</taxon>
        <taxon>Polypodiales</taxon>
        <taxon>Pteridineae</taxon>
        <taxon>Pteridaceae</taxon>
        <taxon>Vittarioideae</taxon>
        <taxon>Adiantum</taxon>
    </lineage>
</organism>
<feature type="transmembrane region" description="Helical" evidence="6">
    <location>
        <begin position="234"/>
        <end position="253"/>
    </location>
</feature>
<dbReference type="PANTHER" id="PTHR47944">
    <property type="entry name" value="CYTOCHROME P450 98A9"/>
    <property type="match status" value="1"/>
</dbReference>
<dbReference type="InterPro" id="IPR001128">
    <property type="entry name" value="Cyt_P450"/>
</dbReference>
<evidence type="ECO:0000256" key="3">
    <source>
        <dbReference type="ARBA" id="ARBA00022723"/>
    </source>
</evidence>
<keyword evidence="5" id="KW-0408">Iron</keyword>
<keyword evidence="4" id="KW-0560">Oxidoreductase</keyword>
<evidence type="ECO:0000256" key="4">
    <source>
        <dbReference type="ARBA" id="ARBA00023002"/>
    </source>
</evidence>
<keyword evidence="6" id="KW-0472">Membrane</keyword>
<evidence type="ECO:0000313" key="7">
    <source>
        <dbReference type="EMBL" id="KAI5077568.1"/>
    </source>
</evidence>
<keyword evidence="6" id="KW-1133">Transmembrane helix</keyword>
<dbReference type="GO" id="GO:0004497">
    <property type="term" value="F:monooxygenase activity"/>
    <property type="evidence" value="ECO:0007669"/>
    <property type="project" value="InterPro"/>
</dbReference>
<evidence type="ECO:0000256" key="2">
    <source>
        <dbReference type="ARBA" id="ARBA00022617"/>
    </source>
</evidence>
<sequence>MEWFSAAKSSLELHSTFVEVSLLLIAAAASALLLRRWGSAGNADGRRTAASQWPPGPAAWPIIGHLHLLGHLPHQSLCKLAQTYGPLMGLRLGGVPTIVASSPQMAKEVLQIHDVVMAYRPRTAAVVHMYFDGRDMGFAPYGPFWKRMRQLCATELFNGKRLASFRHVREEEARDLASAVVEMGQRGKREVELRSSLLAASNNITCRMVMSKKVGDVVSTHGGKHDLLSLTEELLLLLAVFYVGDFIPWLSWLDPHCYLKRMKIAGHRAKALMQEVINQRRLQARQGASAQDLLDVLLAASEDPNQDVPITDDNIMGLILDLFAGGSDTSSVTVEWALADLINNPKAMQKLQEELDSVVGKERLVTEDDIESLPYLGSVLKERSSRSGGRRS</sequence>
<comment type="similarity">
    <text evidence="1">Belongs to the cytochrome P450 family.</text>
</comment>
<dbReference type="AlphaFoldDB" id="A0A9D4V1H0"/>
<feature type="transmembrane region" description="Helical" evidence="6">
    <location>
        <begin position="20"/>
        <end position="37"/>
    </location>
</feature>
<dbReference type="Pfam" id="PF00067">
    <property type="entry name" value="p450"/>
    <property type="match status" value="1"/>
</dbReference>
<dbReference type="Proteomes" id="UP000886520">
    <property type="component" value="Chromosome 7"/>
</dbReference>
<proteinExistence type="inferred from homology"/>
<evidence type="ECO:0000256" key="5">
    <source>
        <dbReference type="ARBA" id="ARBA00023004"/>
    </source>
</evidence>
<dbReference type="SUPFAM" id="SSF48264">
    <property type="entry name" value="Cytochrome P450"/>
    <property type="match status" value="1"/>
</dbReference>
<comment type="caution">
    <text evidence="7">The sequence shown here is derived from an EMBL/GenBank/DDBJ whole genome shotgun (WGS) entry which is preliminary data.</text>
</comment>
<accession>A0A9D4V1H0</accession>
<evidence type="ECO:0000256" key="6">
    <source>
        <dbReference type="SAM" id="Phobius"/>
    </source>
</evidence>
<dbReference type="OrthoDB" id="1055148at2759"/>
<dbReference type="GO" id="GO:0016705">
    <property type="term" value="F:oxidoreductase activity, acting on paired donors, with incorporation or reduction of molecular oxygen"/>
    <property type="evidence" value="ECO:0007669"/>
    <property type="project" value="InterPro"/>
</dbReference>
<dbReference type="GO" id="GO:0005506">
    <property type="term" value="F:iron ion binding"/>
    <property type="evidence" value="ECO:0007669"/>
    <property type="project" value="InterPro"/>
</dbReference>
<dbReference type="EMBL" id="JABFUD020000007">
    <property type="protein sequence ID" value="KAI5077568.1"/>
    <property type="molecule type" value="Genomic_DNA"/>
</dbReference>
<dbReference type="InterPro" id="IPR036396">
    <property type="entry name" value="Cyt_P450_sf"/>
</dbReference>
<evidence type="ECO:0000313" key="8">
    <source>
        <dbReference type="Proteomes" id="UP000886520"/>
    </source>
</evidence>
<dbReference type="Gene3D" id="1.10.630.10">
    <property type="entry name" value="Cytochrome P450"/>
    <property type="match status" value="1"/>
</dbReference>
<dbReference type="PRINTS" id="PR00463">
    <property type="entry name" value="EP450I"/>
</dbReference>
<reference evidence="7" key="1">
    <citation type="submission" date="2021-01" db="EMBL/GenBank/DDBJ databases">
        <title>Adiantum capillus-veneris genome.</title>
        <authorList>
            <person name="Fang Y."/>
            <person name="Liao Q."/>
        </authorList>
    </citation>
    <scope>NUCLEOTIDE SEQUENCE</scope>
    <source>
        <strain evidence="7">H3</strain>
        <tissue evidence="7">Leaf</tissue>
    </source>
</reference>
<dbReference type="InterPro" id="IPR002401">
    <property type="entry name" value="Cyt_P450_E_grp-I"/>
</dbReference>
<keyword evidence="8" id="KW-1185">Reference proteome</keyword>
<dbReference type="GO" id="GO:0020037">
    <property type="term" value="F:heme binding"/>
    <property type="evidence" value="ECO:0007669"/>
    <property type="project" value="InterPro"/>
</dbReference>